<reference evidence="4" key="1">
    <citation type="submission" date="2014-05" db="EMBL/GenBank/DDBJ databases">
        <authorList>
            <person name="Chronopoulou M."/>
        </authorList>
    </citation>
    <scope>NUCLEOTIDE SEQUENCE</scope>
    <source>
        <tissue evidence="4">Whole organism</tissue>
    </source>
</reference>
<dbReference type="PANTHER" id="PTHR43798:SF14">
    <property type="entry name" value="SERINE HYDROLASE-LIKE PROTEIN DDB_G0286239"/>
    <property type="match status" value="1"/>
</dbReference>
<proteinExistence type="inferred from homology"/>
<keyword evidence="2" id="KW-0378">Hydrolase</keyword>
<dbReference type="Pfam" id="PF00561">
    <property type="entry name" value="Abhydrolase_1"/>
    <property type="match status" value="1"/>
</dbReference>
<dbReference type="PANTHER" id="PTHR43798">
    <property type="entry name" value="MONOACYLGLYCEROL LIPASE"/>
    <property type="match status" value="1"/>
</dbReference>
<feature type="domain" description="AB hydrolase-1" evidence="3">
    <location>
        <begin position="6"/>
        <end position="251"/>
    </location>
</feature>
<dbReference type="OrthoDB" id="190201at2759"/>
<evidence type="ECO:0000256" key="2">
    <source>
        <dbReference type="ARBA" id="ARBA00022801"/>
    </source>
</evidence>
<sequence>MDNANSMDGIAPKLPPGYKFYSFDQPGCGFSSPNADAWGYNFAHIFLWIKHMKLELGLKEEKISIIGFSLGAIFAQMYACLSPSDIDKIVQIDMIHGPILPQSNQLHMLQVYMTTALRLNKNIHSKQKPPEYDYEEAIEIYMKAYAEFNGENALTRKSAEILMNRGLEKTPSGKYKWRMDPRVGLPALNNLSQEIVDIIATSVKHPLLLIKATDSSLYVEPNQAERFLSLLREGNPKFKYVEVEGGHHVHLNYPERVTPHIHDFFNTKG</sequence>
<dbReference type="GO" id="GO:0016020">
    <property type="term" value="C:membrane"/>
    <property type="evidence" value="ECO:0007669"/>
    <property type="project" value="TreeGrafter"/>
</dbReference>
<dbReference type="GO" id="GO:0016787">
    <property type="term" value="F:hydrolase activity"/>
    <property type="evidence" value="ECO:0007669"/>
    <property type="project" value="UniProtKB-KW"/>
</dbReference>
<comment type="similarity">
    <text evidence="1">Belongs to the AB hydrolase superfamily.</text>
</comment>
<dbReference type="Gene3D" id="3.40.50.1820">
    <property type="entry name" value="alpha/beta hydrolase"/>
    <property type="match status" value="1"/>
</dbReference>
<name>A0A0K2V5F1_LEPSM</name>
<evidence type="ECO:0000256" key="1">
    <source>
        <dbReference type="ARBA" id="ARBA00008645"/>
    </source>
</evidence>
<dbReference type="InterPro" id="IPR000073">
    <property type="entry name" value="AB_hydrolase_1"/>
</dbReference>
<dbReference type="AlphaFoldDB" id="A0A0K2V5F1"/>
<evidence type="ECO:0000259" key="3">
    <source>
        <dbReference type="Pfam" id="PF00561"/>
    </source>
</evidence>
<organism evidence="4">
    <name type="scientific">Lepeophtheirus salmonis</name>
    <name type="common">Salmon louse</name>
    <name type="synonym">Caligus salmonis</name>
    <dbReference type="NCBI Taxonomy" id="72036"/>
    <lineage>
        <taxon>Eukaryota</taxon>
        <taxon>Metazoa</taxon>
        <taxon>Ecdysozoa</taxon>
        <taxon>Arthropoda</taxon>
        <taxon>Crustacea</taxon>
        <taxon>Multicrustacea</taxon>
        <taxon>Hexanauplia</taxon>
        <taxon>Copepoda</taxon>
        <taxon>Siphonostomatoida</taxon>
        <taxon>Caligidae</taxon>
        <taxon>Lepeophtheirus</taxon>
    </lineage>
</organism>
<dbReference type="InterPro" id="IPR050266">
    <property type="entry name" value="AB_hydrolase_sf"/>
</dbReference>
<accession>A0A0K2V5F1</accession>
<evidence type="ECO:0000313" key="4">
    <source>
        <dbReference type="EMBL" id="CDW45550.1"/>
    </source>
</evidence>
<dbReference type="EMBL" id="HACA01028189">
    <property type="protein sequence ID" value="CDW45550.1"/>
    <property type="molecule type" value="Transcribed_RNA"/>
</dbReference>
<dbReference type="SUPFAM" id="SSF53474">
    <property type="entry name" value="alpha/beta-Hydrolases"/>
    <property type="match status" value="1"/>
</dbReference>
<protein>
    <recommendedName>
        <fullName evidence="3">AB hydrolase-1 domain-containing protein</fullName>
    </recommendedName>
</protein>
<dbReference type="InterPro" id="IPR029058">
    <property type="entry name" value="AB_hydrolase_fold"/>
</dbReference>